<dbReference type="CDD" id="cd05327">
    <property type="entry name" value="retinol-DH_like_SDR_c_like"/>
    <property type="match status" value="1"/>
</dbReference>
<dbReference type="InterPro" id="IPR002347">
    <property type="entry name" value="SDR_fam"/>
</dbReference>
<dbReference type="EMBL" id="JAIFRP010000019">
    <property type="protein sequence ID" value="KAK2586103.1"/>
    <property type="molecule type" value="Genomic_DNA"/>
</dbReference>
<keyword evidence="1" id="KW-0560">Oxidoreductase</keyword>
<protein>
    <recommendedName>
        <fullName evidence="5">Retinol dehydrogenase 11</fullName>
    </recommendedName>
</protein>
<dbReference type="Pfam" id="PF00106">
    <property type="entry name" value="adh_short"/>
    <property type="match status" value="1"/>
</dbReference>
<keyword evidence="4" id="KW-1185">Reference proteome</keyword>
<keyword evidence="2" id="KW-0812">Transmembrane</keyword>
<organism evidence="3 4">
    <name type="scientific">Odynerus spinipes</name>
    <dbReference type="NCBI Taxonomy" id="1348599"/>
    <lineage>
        <taxon>Eukaryota</taxon>
        <taxon>Metazoa</taxon>
        <taxon>Ecdysozoa</taxon>
        <taxon>Arthropoda</taxon>
        <taxon>Hexapoda</taxon>
        <taxon>Insecta</taxon>
        <taxon>Pterygota</taxon>
        <taxon>Neoptera</taxon>
        <taxon>Endopterygota</taxon>
        <taxon>Hymenoptera</taxon>
        <taxon>Apocrita</taxon>
        <taxon>Aculeata</taxon>
        <taxon>Vespoidea</taxon>
        <taxon>Vespidae</taxon>
        <taxon>Eumeninae</taxon>
        <taxon>Odynerus</taxon>
    </lineage>
</organism>
<dbReference type="Gene3D" id="3.40.50.720">
    <property type="entry name" value="NAD(P)-binding Rossmann-like Domain"/>
    <property type="match status" value="1"/>
</dbReference>
<comment type="caution">
    <text evidence="3">The sequence shown here is derived from an EMBL/GenBank/DDBJ whole genome shotgun (WGS) entry which is preliminary data.</text>
</comment>
<reference evidence="3" key="1">
    <citation type="submission" date="2021-08" db="EMBL/GenBank/DDBJ databases">
        <authorList>
            <person name="Misof B."/>
            <person name="Oliver O."/>
            <person name="Podsiadlowski L."/>
            <person name="Donath A."/>
            <person name="Peters R."/>
            <person name="Mayer C."/>
            <person name="Rust J."/>
            <person name="Gunkel S."/>
            <person name="Lesny P."/>
            <person name="Martin S."/>
            <person name="Oeyen J.P."/>
            <person name="Petersen M."/>
            <person name="Panagiotis P."/>
            <person name="Wilbrandt J."/>
            <person name="Tanja T."/>
        </authorList>
    </citation>
    <scope>NUCLEOTIDE SEQUENCE</scope>
    <source>
        <strain evidence="3">GBR_01_08_01A</strain>
        <tissue evidence="3">Thorax + abdomen</tissue>
    </source>
</reference>
<feature type="transmembrane region" description="Helical" evidence="2">
    <location>
        <begin position="16"/>
        <end position="41"/>
    </location>
</feature>
<keyword evidence="2" id="KW-1133">Transmembrane helix</keyword>
<dbReference type="PANTHER" id="PTHR43157:SF31">
    <property type="entry name" value="PHOSPHATIDYLINOSITOL-GLYCAN BIOSYNTHESIS CLASS F PROTEIN"/>
    <property type="match status" value="1"/>
</dbReference>
<keyword evidence="2" id="KW-0472">Membrane</keyword>
<accession>A0AAD9RVB8</accession>
<evidence type="ECO:0000256" key="2">
    <source>
        <dbReference type="SAM" id="Phobius"/>
    </source>
</evidence>
<dbReference type="PANTHER" id="PTHR43157">
    <property type="entry name" value="PHOSPHATIDYLINOSITOL-GLYCAN BIOSYNTHESIS CLASS F PROTEIN-RELATED"/>
    <property type="match status" value="1"/>
</dbReference>
<dbReference type="Proteomes" id="UP001258017">
    <property type="component" value="Unassembled WGS sequence"/>
</dbReference>
<dbReference type="InterPro" id="IPR036291">
    <property type="entry name" value="NAD(P)-bd_dom_sf"/>
</dbReference>
<evidence type="ECO:0008006" key="5">
    <source>
        <dbReference type="Google" id="ProtNLM"/>
    </source>
</evidence>
<evidence type="ECO:0000313" key="3">
    <source>
        <dbReference type="EMBL" id="KAK2586103.1"/>
    </source>
</evidence>
<reference evidence="3" key="2">
    <citation type="journal article" date="2023" name="Commun. Biol.">
        <title>Intrasexual cuticular hydrocarbon dimorphism in a wasp sheds light on hydrocarbon biosynthesis genes in Hymenoptera.</title>
        <authorList>
            <person name="Moris V.C."/>
            <person name="Podsiadlowski L."/>
            <person name="Martin S."/>
            <person name="Oeyen J.P."/>
            <person name="Donath A."/>
            <person name="Petersen M."/>
            <person name="Wilbrandt J."/>
            <person name="Misof B."/>
            <person name="Liedtke D."/>
            <person name="Thamm M."/>
            <person name="Scheiner R."/>
            <person name="Schmitt T."/>
            <person name="Niehuis O."/>
        </authorList>
    </citation>
    <scope>NUCLEOTIDE SEQUENCE</scope>
    <source>
        <strain evidence="3">GBR_01_08_01A</strain>
    </source>
</reference>
<evidence type="ECO:0000313" key="4">
    <source>
        <dbReference type="Proteomes" id="UP001258017"/>
    </source>
</evidence>
<evidence type="ECO:0000256" key="1">
    <source>
        <dbReference type="ARBA" id="ARBA00023002"/>
    </source>
</evidence>
<dbReference type="AlphaFoldDB" id="A0AAD9RVB8"/>
<dbReference type="SUPFAM" id="SSF51735">
    <property type="entry name" value="NAD(P)-binding Rossmann-fold domains"/>
    <property type="match status" value="1"/>
</dbReference>
<dbReference type="GO" id="GO:0016491">
    <property type="term" value="F:oxidoreductase activity"/>
    <property type="evidence" value="ECO:0007669"/>
    <property type="project" value="UniProtKB-KW"/>
</dbReference>
<sequence length="348" mass="39183">MVIDRIYANCDKIYAIQFWIATMVSSWCYLVLPVVLIIGLLRKCRERTWGRCKNVNSLQGRVFIVTGANSGIGKETVKELAKRKATVIMACRNMQNAKNVISEIRHQTPNGKLIPMELDLASLSSVREFATEVLKNFSEIHVLINNAGVYTPLKEHAFTKDGFEIHFGVNHLGHFLLTNLLLERLKESAPSRVVIVTSKLLESGIIDFSNLNGEKGITTKGRMNPGYCNSKLANAYFGIELAKRMKDYNVNVYMVCPGFAYTGLFRNVKRSWFHYILFSPVALLFLRTANQGAQTVLHCAIEPSLSDESGHIYRDCKLYVSKKELDPKIALQLWEVSAKLTAAKETAK</sequence>
<gene>
    <name evidence="3" type="ORF">KPH14_008383</name>
</gene>
<dbReference type="PRINTS" id="PR00081">
    <property type="entry name" value="GDHRDH"/>
</dbReference>
<name>A0AAD9RVB8_9HYME</name>
<proteinExistence type="predicted"/>